<dbReference type="EMBL" id="CP066308">
    <property type="protein sequence ID" value="QQE74128.1"/>
    <property type="molecule type" value="Genomic_DNA"/>
</dbReference>
<dbReference type="NCBIfam" id="TIGR04398">
    <property type="entry name" value="SLAP_DUP"/>
    <property type="match status" value="2"/>
</dbReference>
<dbReference type="Proteomes" id="UP000677234">
    <property type="component" value="Chromosome"/>
</dbReference>
<evidence type="ECO:0000313" key="4">
    <source>
        <dbReference type="Proteomes" id="UP000595847"/>
    </source>
</evidence>
<keyword evidence="5" id="KW-1185">Reference proteome</keyword>
<dbReference type="KEGG" id="bcop:JD108_20200"/>
<evidence type="ECO:0000313" key="5">
    <source>
        <dbReference type="Proteomes" id="UP000677234"/>
    </source>
</evidence>
<dbReference type="RefSeq" id="WP_198827716.1">
    <property type="nucleotide sequence ID" value="NZ_CP066308.1"/>
</dbReference>
<dbReference type="AlphaFoldDB" id="A0A7T5JN68"/>
<evidence type="ECO:0000313" key="3">
    <source>
        <dbReference type="EMBL" id="QUO41212.1"/>
    </source>
</evidence>
<feature type="compositionally biased region" description="Basic and acidic residues" evidence="1">
    <location>
        <begin position="38"/>
        <end position="51"/>
    </location>
</feature>
<protein>
    <submittedName>
        <fullName evidence="2">Accessory Sec system S-layer assembly protein</fullName>
    </submittedName>
</protein>
<sequence length="321" mass="35639">MFSFLKNLMGKTPTPEEIKEQLREESVLVAAESETPGAEEKGTTKAGRKQEAGSTSLSLHESWERELNASAKYALSFTAQELPPMQPGTLALSGLALVPHEAGVEVTAFVRNGLDRPLRLDKMTLVILIGEDELFARQEFDLSDLGEIPANAARPWSFVFARENFLKVDILLKNWKIAFELAQKKMVLPQQLELEESWIRALSDEQKQSLIELAQRLPALKEGEVNIQSVQLRHSEDGALHAMLLIRNGSAQSLSFEKLPLALFDASGQQVAVGLFELGGLTVRASTSKPWMFIFPKESILREDADFSRWKVAVPQGAQAE</sequence>
<dbReference type="NCBIfam" id="TIGR04399">
    <property type="entry name" value="acc_Sec_SLAP"/>
    <property type="match status" value="1"/>
</dbReference>
<reference evidence="3" key="2">
    <citation type="submission" date="2021-04" db="EMBL/GenBank/DDBJ databases">
        <title>Brevibacillus composti FJAT-54423, complete genome.</title>
        <authorList>
            <person name="Tang R."/>
        </authorList>
    </citation>
    <scope>NUCLEOTIDE SEQUENCE</scope>
    <source>
        <strain evidence="3">FJAT-54424</strain>
    </source>
</reference>
<accession>A0A7T5JN68</accession>
<name>A0A7T5JN68_9BACL</name>
<organism evidence="2 4">
    <name type="scientific">Brevibacillus composti</name>
    <dbReference type="NCBI Taxonomy" id="2796470"/>
    <lineage>
        <taxon>Bacteria</taxon>
        <taxon>Bacillati</taxon>
        <taxon>Bacillota</taxon>
        <taxon>Bacilli</taxon>
        <taxon>Bacillales</taxon>
        <taxon>Paenibacillaceae</taxon>
        <taxon>Brevibacillus</taxon>
    </lineage>
</organism>
<dbReference type="Proteomes" id="UP000595847">
    <property type="component" value="Chromosome"/>
</dbReference>
<dbReference type="InterPro" id="IPR030910">
    <property type="entry name" value="SLAP_dom"/>
</dbReference>
<reference evidence="2 4" key="1">
    <citation type="submission" date="2020-12" db="EMBL/GenBank/DDBJ databases">
        <title>strain FJAT-54423T represents a novel species of the genus Brevibacillus.</title>
        <authorList>
            <person name="Tang R."/>
        </authorList>
    </citation>
    <scope>NUCLEOTIDE SEQUENCE [LARGE SCALE GENOMIC DNA]</scope>
    <source>
        <strain evidence="2 4">FJAT-54423</strain>
    </source>
</reference>
<evidence type="ECO:0000313" key="2">
    <source>
        <dbReference type="EMBL" id="QQE74128.1"/>
    </source>
</evidence>
<feature type="region of interest" description="Disordered" evidence="1">
    <location>
        <begin position="28"/>
        <end position="59"/>
    </location>
</feature>
<evidence type="ECO:0000256" key="1">
    <source>
        <dbReference type="SAM" id="MobiDB-lite"/>
    </source>
</evidence>
<proteinExistence type="predicted"/>
<gene>
    <name evidence="2" type="ORF">JD108_20200</name>
    <name evidence="3" type="ORF">KDJ56_20135</name>
</gene>
<dbReference type="InterPro" id="IPR030911">
    <property type="entry name" value="Sec_acc_SLAP"/>
</dbReference>
<dbReference type="EMBL" id="CP073708">
    <property type="protein sequence ID" value="QUO41212.1"/>
    <property type="molecule type" value="Genomic_DNA"/>
</dbReference>